<feature type="binding site" evidence="14">
    <location>
        <position position="169"/>
    </location>
    <ligand>
        <name>ATP</name>
        <dbReference type="ChEBI" id="CHEBI:30616"/>
        <label>1</label>
    </ligand>
</feature>
<dbReference type="InterPro" id="IPR013815">
    <property type="entry name" value="ATP_grasp_subdomain_1"/>
</dbReference>
<evidence type="ECO:0000259" key="16">
    <source>
        <dbReference type="PROSITE" id="PS51855"/>
    </source>
</evidence>
<dbReference type="InterPro" id="IPR011607">
    <property type="entry name" value="MGS-like_dom"/>
</dbReference>
<feature type="binding site" evidence="14">
    <location>
        <position position="830"/>
    </location>
    <ligand>
        <name>Mg(2+)</name>
        <dbReference type="ChEBI" id="CHEBI:18420"/>
        <label>3</label>
    </ligand>
</feature>
<keyword evidence="10" id="KW-0460">Magnesium</keyword>
<evidence type="ECO:0000256" key="4">
    <source>
        <dbReference type="ARBA" id="ARBA00022598"/>
    </source>
</evidence>
<feature type="binding site" evidence="14">
    <location>
        <position position="746"/>
    </location>
    <ligand>
        <name>ATP</name>
        <dbReference type="ChEBI" id="CHEBI:30616"/>
        <label>2</label>
    </ligand>
</feature>
<dbReference type="Pfam" id="PF25596">
    <property type="entry name" value="CPSase_L_D1"/>
    <property type="match status" value="2"/>
</dbReference>
<feature type="binding site" evidence="14">
    <location>
        <position position="707"/>
    </location>
    <ligand>
        <name>ATP</name>
        <dbReference type="ChEBI" id="CHEBI:30616"/>
        <label>2</label>
    </ligand>
</feature>
<evidence type="ECO:0000256" key="1">
    <source>
        <dbReference type="ARBA" id="ARBA00005077"/>
    </source>
</evidence>
<keyword evidence="6" id="KW-0479">Metal-binding</keyword>
<dbReference type="InterPro" id="IPR058047">
    <property type="entry name" value="CPSase_preATP-grasp"/>
</dbReference>
<feature type="domain" description="ATP-grasp" evidence="15">
    <location>
        <begin position="133"/>
        <end position="327"/>
    </location>
</feature>
<organism evidence="17 18">
    <name type="scientific">Salimicrobium salexigens</name>
    <dbReference type="NCBI Taxonomy" id="908941"/>
    <lineage>
        <taxon>Bacteria</taxon>
        <taxon>Bacillati</taxon>
        <taxon>Bacillota</taxon>
        <taxon>Bacilli</taxon>
        <taxon>Bacillales</taxon>
        <taxon>Bacillaceae</taxon>
        <taxon>Salimicrobium</taxon>
    </lineage>
</organism>
<dbReference type="Gene3D" id="3.40.50.20">
    <property type="match status" value="2"/>
</dbReference>
<dbReference type="EC" id="6.3.5.5" evidence="14"/>
<dbReference type="InterPro" id="IPR033937">
    <property type="entry name" value="MGS_CPS_CarB"/>
</dbReference>
<dbReference type="Gene3D" id="3.40.50.1380">
    <property type="entry name" value="Methylglyoxal synthase-like domain"/>
    <property type="match status" value="1"/>
</dbReference>
<feature type="binding site" evidence="14">
    <location>
        <position position="298"/>
    </location>
    <ligand>
        <name>Mn(2+)</name>
        <dbReference type="ChEBI" id="CHEBI:29035"/>
        <label>1</label>
    </ligand>
</feature>
<feature type="binding site" evidence="14">
    <location>
        <position position="298"/>
    </location>
    <ligand>
        <name>Mn(2+)</name>
        <dbReference type="ChEBI" id="CHEBI:29035"/>
        <label>2</label>
    </ligand>
</feature>
<comment type="caution">
    <text evidence="17">The sequence shown here is derived from an EMBL/GenBank/DDBJ whole genome shotgun (WGS) entry which is preliminary data.</text>
</comment>
<dbReference type="EMBL" id="FTOK01000003">
    <property type="protein sequence ID" value="SIS61990.1"/>
    <property type="molecule type" value="Genomic_DNA"/>
</dbReference>
<keyword evidence="18" id="KW-1185">Reference proteome</keyword>
<keyword evidence="4 14" id="KW-0436">Ligase</keyword>
<keyword evidence="12" id="KW-0464">Manganese</keyword>
<feature type="region of interest" description="Allosteric domain" evidence="14">
    <location>
        <begin position="928"/>
        <end position="1067"/>
    </location>
</feature>
<feature type="binding site" evidence="14">
    <location>
        <position position="830"/>
    </location>
    <ligand>
        <name>Mn(2+)</name>
        <dbReference type="ChEBI" id="CHEBI:29035"/>
        <label>3</label>
    </ligand>
</feature>
<evidence type="ECO:0000256" key="12">
    <source>
        <dbReference type="ARBA" id="ARBA00023211"/>
    </source>
</evidence>
<feature type="binding site" evidence="14">
    <location>
        <position position="832"/>
    </location>
    <ligand>
        <name>Mg(2+)</name>
        <dbReference type="ChEBI" id="CHEBI:18420"/>
        <label>4</label>
    </ligand>
</feature>
<feature type="binding site" evidence="14">
    <location>
        <position position="284"/>
    </location>
    <ligand>
        <name>Mg(2+)</name>
        <dbReference type="ChEBI" id="CHEBI:18420"/>
        <label>1</label>
    </ligand>
</feature>
<evidence type="ECO:0000256" key="5">
    <source>
        <dbReference type="ARBA" id="ARBA00022605"/>
    </source>
</evidence>
<evidence type="ECO:0000256" key="9">
    <source>
        <dbReference type="ARBA" id="ARBA00022840"/>
    </source>
</evidence>
<evidence type="ECO:0000256" key="10">
    <source>
        <dbReference type="ARBA" id="ARBA00022842"/>
    </source>
</evidence>
<comment type="catalytic activity">
    <reaction evidence="13 14">
        <text>hydrogencarbonate + NH4(+) + 2 ATP = carbamoyl phosphate + 2 ADP + phosphate + 2 H(+)</text>
        <dbReference type="Rhea" id="RHEA:18029"/>
        <dbReference type="ChEBI" id="CHEBI:15378"/>
        <dbReference type="ChEBI" id="CHEBI:17544"/>
        <dbReference type="ChEBI" id="CHEBI:28938"/>
        <dbReference type="ChEBI" id="CHEBI:30616"/>
        <dbReference type="ChEBI" id="CHEBI:43474"/>
        <dbReference type="ChEBI" id="CHEBI:58228"/>
        <dbReference type="ChEBI" id="CHEBI:456216"/>
        <dbReference type="EC" id="6.3.4.16"/>
    </reaction>
</comment>
<sequence length="1067" mass="117571">MSEHKNIKKILVIGSGPIIIGQAAEFDYSGTQACQSLKEEGYEVILANSNPATIMTDYTFADQVYMEPLTVDFLSKIIRKERPDALLPTLGGQTGLNLAVELDESGVLKEMNVELLGSSLQAIQKAEDRELFRSLMREIGQPVPESDIVSTAKEALTSAAHIGYPVIVRPAYTMGGAGGGICRNEEELTEVVRNGLDLSPVHQCLIEKNIAGFKEIEMEVMRDKKDNCIVVCSMENVDPVGIHTGDSIVVAPTQTLSDRDYQIMRNASTEIIRSLGIEGGCNVQLAMDPESFDYYVIEVNPRVSRSSALASKATGYPIAKIAAKIAVGMSLDEIRNPVTGTTTACFEPSLDYVVCKIPRWPFDKFEDGNRILGTQMKATGEVMAMGRTFEEAFLKGVRSLEQNDGDFYDPDFTGLPDEKLLEQMHRADDRRLFILSEAMRRGIGLEVIHEKTRIDRFFLRKIDSILLLEKEIGEKGWNTELISRAKEKGFADRHLARVLKTTAADVSEKRRSEGITPVYKMVDTCAGEFESATPYYYSTYETFNESDVTKRKKVLVVGSGPIRIGQGVEFDYATVHSVLALKELGYEAIIINNNPETVSTDFSVSDKLYFEPLTVEDVMNVVDLEQPEGVILQFGGQTSVNLADGLEERGVTILGTTIDSIRKTEDRSSFEQLLNNLGVSHPGGESVDEKEDAYRVAQAVGYPVLVRPSYVLGGRAMEIVYSEEELTHYLSKFVSNGHPVLIDKYLSGKEVEVDAITDGKDVVIPGIMEHIERAGVHSGDSMAVYPPQNLSQGVIRQLEEATIKIAKNLPLKGLINIQFVVQEEKVYVLEVNPRASRTVPFLSKITGIQMAGLATKVMTGLRLTDEGYSTGIVPEREGIYVKVPVFSFEKLRSVDTTLGPEMKSTGEVIGYDKDLERALYKGMLAAGMKIPEHGSVLLTVADKDKEEVEPLAATLVDLGFHLIATAGTARFLKERNLPVTTVGKVDEDEGVLAVIREQKVQMVINTLNRKRKAHTDGFRIRREAVEYGKACFTSVDTASAAVDVLKSMSLTSRPLSNRRGLVTSADV</sequence>
<dbReference type="NCBIfam" id="NF009455">
    <property type="entry name" value="PRK12815.1"/>
    <property type="match status" value="1"/>
</dbReference>
<evidence type="ECO:0000259" key="15">
    <source>
        <dbReference type="PROSITE" id="PS50975"/>
    </source>
</evidence>
<dbReference type="InterPro" id="IPR011761">
    <property type="entry name" value="ATP-grasp"/>
</dbReference>
<comment type="pathway">
    <text evidence="14">Pyrimidine metabolism; UMP biosynthesis via de novo pathway; (S)-dihydroorotate from bicarbonate: step 1/3.</text>
</comment>
<keyword evidence="7 14" id="KW-0677">Repeat</keyword>
<keyword evidence="11 14" id="KW-0665">Pyrimidine biosynthesis</keyword>
<comment type="cofactor">
    <cofactor evidence="14">
        <name>Mg(2+)</name>
        <dbReference type="ChEBI" id="CHEBI:18420"/>
    </cofactor>
    <cofactor evidence="14">
        <name>Mn(2+)</name>
        <dbReference type="ChEBI" id="CHEBI:29035"/>
    </cofactor>
    <text evidence="14">Binds 4 Mg(2+) or Mn(2+) ions per subunit.</text>
</comment>
<feature type="binding site" evidence="14">
    <location>
        <position position="215"/>
    </location>
    <ligand>
        <name>ATP</name>
        <dbReference type="ChEBI" id="CHEBI:30616"/>
        <label>1</label>
    </ligand>
</feature>
<feature type="binding site" evidence="14">
    <location>
        <position position="750"/>
    </location>
    <ligand>
        <name>ATP</name>
        <dbReference type="ChEBI" id="CHEBI:30616"/>
        <label>2</label>
    </ligand>
</feature>
<comment type="catalytic activity">
    <reaction evidence="14">
        <text>hydrogencarbonate + L-glutamine + 2 ATP + H2O = carbamoyl phosphate + L-glutamate + 2 ADP + phosphate + 2 H(+)</text>
        <dbReference type="Rhea" id="RHEA:18633"/>
        <dbReference type="ChEBI" id="CHEBI:15377"/>
        <dbReference type="ChEBI" id="CHEBI:15378"/>
        <dbReference type="ChEBI" id="CHEBI:17544"/>
        <dbReference type="ChEBI" id="CHEBI:29985"/>
        <dbReference type="ChEBI" id="CHEBI:30616"/>
        <dbReference type="ChEBI" id="CHEBI:43474"/>
        <dbReference type="ChEBI" id="CHEBI:58228"/>
        <dbReference type="ChEBI" id="CHEBI:58359"/>
        <dbReference type="ChEBI" id="CHEBI:456216"/>
        <dbReference type="EC" id="6.3.5.5"/>
    </reaction>
</comment>
<comment type="pathway">
    <text evidence="1 14">Amino-acid biosynthesis; L-arginine biosynthesis; carbamoyl phosphate from bicarbonate: step 1/1.</text>
</comment>
<dbReference type="PRINTS" id="PR00098">
    <property type="entry name" value="CPSASE"/>
</dbReference>
<evidence type="ECO:0000256" key="11">
    <source>
        <dbReference type="ARBA" id="ARBA00022975"/>
    </source>
</evidence>
<keyword evidence="8 14" id="KW-0547">Nucleotide-binding</keyword>
<comment type="caution">
    <text evidence="14">Lacks conserved residue(s) required for the propagation of feature annotation.</text>
</comment>
<dbReference type="PANTHER" id="PTHR11405:SF53">
    <property type="entry name" value="CARBAMOYL-PHOSPHATE SYNTHASE [AMMONIA], MITOCHONDRIAL"/>
    <property type="match status" value="1"/>
</dbReference>
<dbReference type="Gene3D" id="3.30.470.20">
    <property type="entry name" value="ATP-grasp fold, B domain"/>
    <property type="match status" value="2"/>
</dbReference>
<feature type="binding site" evidence="14">
    <location>
        <position position="175"/>
    </location>
    <ligand>
        <name>ATP</name>
        <dbReference type="ChEBI" id="CHEBI:30616"/>
        <label>1</label>
    </ligand>
</feature>
<dbReference type="InterPro" id="IPR016185">
    <property type="entry name" value="PreATP-grasp_dom_sf"/>
</dbReference>
<comment type="function">
    <text evidence="14">Large subunit of the glutamine-dependent carbamoyl phosphate synthetase (CPSase). CPSase catalyzes the formation of carbamoyl phosphate from the ammonia moiety of glutamine, carbonate, and phosphate donated by ATP, constituting the first step of 2 biosynthetic pathways, one leading to arginine and/or urea and the other to pyrimidine nucleotides. The large subunit (synthetase) binds the substrates ammonia (free or transferred from glutamine from the small subunit), hydrogencarbonate and ATP and carries out an ATP-coupled ligase reaction, activating hydrogencarbonate by forming carboxy phosphate which reacts with ammonia to form carbamoyl phosphate.</text>
</comment>
<dbReference type="InterPro" id="IPR005483">
    <property type="entry name" value="CPSase_dom"/>
</dbReference>
<keyword evidence="3 14" id="KW-0055">Arginine biosynthesis</keyword>
<feature type="binding site" evidence="14">
    <location>
        <position position="298"/>
    </location>
    <ligand>
        <name>Mg(2+)</name>
        <dbReference type="ChEBI" id="CHEBI:18420"/>
        <label>1</label>
    </ligand>
</feature>
<evidence type="ECO:0000256" key="2">
    <source>
        <dbReference type="ARBA" id="ARBA00009799"/>
    </source>
</evidence>
<feature type="binding site" evidence="14">
    <location>
        <position position="832"/>
    </location>
    <ligand>
        <name>Mn(2+)</name>
        <dbReference type="ChEBI" id="CHEBI:29035"/>
        <label>4</label>
    </ligand>
</feature>
<feature type="domain" description="MGS-like" evidence="16">
    <location>
        <begin position="928"/>
        <end position="1067"/>
    </location>
</feature>
<feature type="binding site" evidence="14">
    <location>
        <position position="744"/>
    </location>
    <ligand>
        <name>ATP</name>
        <dbReference type="ChEBI" id="CHEBI:30616"/>
        <label>2</label>
    </ligand>
</feature>
<feature type="binding site" evidence="14">
    <location>
        <position position="298"/>
    </location>
    <ligand>
        <name>ATP</name>
        <dbReference type="ChEBI" id="CHEBI:30616"/>
        <label>1</label>
    </ligand>
</feature>
<feature type="binding site" evidence="14">
    <location>
        <position position="298"/>
    </location>
    <ligand>
        <name>Mg(2+)</name>
        <dbReference type="ChEBI" id="CHEBI:18420"/>
        <label>2</label>
    </ligand>
</feature>
<dbReference type="Proteomes" id="UP000199777">
    <property type="component" value="Unassembled WGS sequence"/>
</dbReference>
<name>A0ABY1KPL5_9BACI</name>
<dbReference type="HAMAP" id="MF_01210_A">
    <property type="entry name" value="CPSase_L_chain_A"/>
    <property type="match status" value="1"/>
</dbReference>
<proteinExistence type="inferred from homology"/>
<feature type="binding site" evidence="14">
    <location>
        <position position="778"/>
    </location>
    <ligand>
        <name>ATP</name>
        <dbReference type="ChEBI" id="CHEBI:30616"/>
        <label>2</label>
    </ligand>
</feature>
<evidence type="ECO:0000256" key="14">
    <source>
        <dbReference type="HAMAP-Rule" id="MF_01210"/>
    </source>
</evidence>
<feature type="binding site" evidence="14">
    <location>
        <position position="241"/>
    </location>
    <ligand>
        <name>ATP</name>
        <dbReference type="ChEBI" id="CHEBI:30616"/>
        <label>1</label>
    </ligand>
</feature>
<feature type="binding site" evidence="14">
    <location>
        <position position="776"/>
    </location>
    <ligand>
        <name>ATP</name>
        <dbReference type="ChEBI" id="CHEBI:30616"/>
        <label>2</label>
    </ligand>
</feature>
<dbReference type="Pfam" id="PF02142">
    <property type="entry name" value="MGS"/>
    <property type="match status" value="1"/>
</dbReference>
<dbReference type="PROSITE" id="PS50975">
    <property type="entry name" value="ATP_GRASP"/>
    <property type="match status" value="2"/>
</dbReference>
<comment type="subunit">
    <text evidence="14">Composed of two chains; the small (or glutamine) chain promotes the hydrolysis of glutamine to ammonia, which is used by the large (or ammonia) chain to synthesize carbamoyl phosphate. Tetramer of heterodimers (alpha,beta)4.</text>
</comment>
<dbReference type="Pfam" id="PF02786">
    <property type="entry name" value="CPSase_L_D2"/>
    <property type="match status" value="2"/>
</dbReference>
<dbReference type="InterPro" id="IPR005480">
    <property type="entry name" value="CPSase_lsu_oligo"/>
</dbReference>
<dbReference type="HAMAP" id="MF_01210_B">
    <property type="entry name" value="CPSase_L_chain_B"/>
    <property type="match status" value="1"/>
</dbReference>
<evidence type="ECO:0000256" key="7">
    <source>
        <dbReference type="ARBA" id="ARBA00022737"/>
    </source>
</evidence>
<keyword evidence="5 14" id="KW-0028">Amino-acid biosynthesis</keyword>
<feature type="binding site" evidence="14">
    <location>
        <position position="830"/>
    </location>
    <ligand>
        <name>ATP</name>
        <dbReference type="ChEBI" id="CHEBI:30616"/>
        <label>2</label>
    </ligand>
</feature>
<protein>
    <recommendedName>
        <fullName evidence="14">Carbamoyl phosphate synthase large chain</fullName>
        <ecNumber evidence="14">6.3.4.16</ecNumber>
        <ecNumber evidence="14">6.3.5.5</ecNumber>
    </recommendedName>
    <alternativeName>
        <fullName evidence="14">Carbamoyl phosphate synthetase ammonia chain</fullName>
    </alternativeName>
</protein>
<feature type="binding site" evidence="14">
    <location>
        <position position="775"/>
    </location>
    <ligand>
        <name>ATP</name>
        <dbReference type="ChEBI" id="CHEBI:30616"/>
        <label>2</label>
    </ligand>
</feature>
<dbReference type="NCBIfam" id="TIGR01369">
    <property type="entry name" value="CPSaseII_lrg"/>
    <property type="match status" value="1"/>
</dbReference>
<dbReference type="SMART" id="SM01096">
    <property type="entry name" value="CPSase_L_D3"/>
    <property type="match status" value="1"/>
</dbReference>
<dbReference type="InterPro" id="IPR005479">
    <property type="entry name" value="CPAse_ATP-bd"/>
</dbReference>
<evidence type="ECO:0000313" key="18">
    <source>
        <dbReference type="Proteomes" id="UP000199777"/>
    </source>
</evidence>
<dbReference type="InterPro" id="IPR036914">
    <property type="entry name" value="MGS-like_dom_sf"/>
</dbReference>
<feature type="binding site" evidence="14">
    <location>
        <position position="818"/>
    </location>
    <ligand>
        <name>ATP</name>
        <dbReference type="ChEBI" id="CHEBI:30616"/>
        <label>2</label>
    </ligand>
</feature>
<dbReference type="EC" id="6.3.4.16" evidence="14"/>
<evidence type="ECO:0000313" key="17">
    <source>
        <dbReference type="EMBL" id="SIS61990.1"/>
    </source>
</evidence>
<feature type="binding site" evidence="14">
    <location>
        <position position="818"/>
    </location>
    <ligand>
        <name>Mn(2+)</name>
        <dbReference type="ChEBI" id="CHEBI:29035"/>
        <label>3</label>
    </ligand>
</feature>
<dbReference type="InterPro" id="IPR036897">
    <property type="entry name" value="CarbamoylP_synth_lsu_oligo_sf"/>
</dbReference>
<dbReference type="SUPFAM" id="SSF52440">
    <property type="entry name" value="PreATP-grasp domain"/>
    <property type="match status" value="2"/>
</dbReference>
<feature type="binding site" evidence="14">
    <location>
        <position position="284"/>
    </location>
    <ligand>
        <name>Mn(2+)</name>
        <dbReference type="ChEBI" id="CHEBI:29035"/>
        <label>1</label>
    </ligand>
</feature>
<feature type="binding site" evidence="14">
    <location>
        <position position="777"/>
    </location>
    <ligand>
        <name>ATP</name>
        <dbReference type="ChEBI" id="CHEBI:30616"/>
        <label>2</label>
    </ligand>
</feature>
<keyword evidence="9 14" id="KW-0067">ATP-binding</keyword>
<feature type="binding site" evidence="14">
    <location>
        <position position="243"/>
    </location>
    <ligand>
        <name>ATP</name>
        <dbReference type="ChEBI" id="CHEBI:30616"/>
        <label>1</label>
    </ligand>
</feature>
<dbReference type="CDD" id="cd01424">
    <property type="entry name" value="MGS_CPS_II"/>
    <property type="match status" value="1"/>
</dbReference>
<feature type="binding site" evidence="14">
    <location>
        <position position="818"/>
    </location>
    <ligand>
        <name>Mg(2+)</name>
        <dbReference type="ChEBI" id="CHEBI:18420"/>
        <label>3</label>
    </ligand>
</feature>
<gene>
    <name evidence="14" type="primary">carB</name>
    <name evidence="17" type="ORF">SAMN05421758_10359</name>
</gene>
<dbReference type="SUPFAM" id="SSF48108">
    <property type="entry name" value="Carbamoyl phosphate synthetase, large subunit connection domain"/>
    <property type="match status" value="1"/>
</dbReference>
<feature type="binding site" evidence="14">
    <location>
        <position position="210"/>
    </location>
    <ligand>
        <name>ATP</name>
        <dbReference type="ChEBI" id="CHEBI:30616"/>
        <label>1</label>
    </ligand>
</feature>
<dbReference type="SUPFAM" id="SSF56059">
    <property type="entry name" value="Glutathione synthetase ATP-binding domain-like"/>
    <property type="match status" value="2"/>
</dbReference>
<dbReference type="Gene3D" id="3.30.1490.20">
    <property type="entry name" value="ATP-grasp fold, A domain"/>
    <property type="match status" value="1"/>
</dbReference>
<dbReference type="Pfam" id="PF02787">
    <property type="entry name" value="CPSase_L_D3"/>
    <property type="match status" value="1"/>
</dbReference>
<reference evidence="17 18" key="1">
    <citation type="submission" date="2017-01" db="EMBL/GenBank/DDBJ databases">
        <authorList>
            <person name="Varghese N."/>
            <person name="Submissions S."/>
        </authorList>
    </citation>
    <scope>NUCLEOTIDE SEQUENCE [LARGE SCALE GENOMIC DNA]</scope>
    <source>
        <strain evidence="17 18">DSM 22782</strain>
    </source>
</reference>
<feature type="binding site" evidence="14">
    <location>
        <position position="830"/>
    </location>
    <ligand>
        <name>Mg(2+)</name>
        <dbReference type="ChEBI" id="CHEBI:18420"/>
        <label>4</label>
    </ligand>
</feature>
<feature type="binding site" evidence="14">
    <location>
        <position position="300"/>
    </location>
    <ligand>
        <name>Mn(2+)</name>
        <dbReference type="ChEBI" id="CHEBI:29035"/>
        <label>2</label>
    </ligand>
</feature>
<dbReference type="InterPro" id="IPR006275">
    <property type="entry name" value="CPSase_lsu"/>
</dbReference>
<feature type="binding site" evidence="14">
    <location>
        <position position="129"/>
    </location>
    <ligand>
        <name>ATP</name>
        <dbReference type="ChEBI" id="CHEBI:30616"/>
        <label>1</label>
    </ligand>
</feature>
<evidence type="ECO:0000256" key="6">
    <source>
        <dbReference type="ARBA" id="ARBA00022723"/>
    </source>
</evidence>
<accession>A0ABY1KPL5</accession>
<feature type="binding site" evidence="14">
    <location>
        <position position="176"/>
    </location>
    <ligand>
        <name>ATP</name>
        <dbReference type="ChEBI" id="CHEBI:30616"/>
        <label>1</label>
    </ligand>
</feature>
<evidence type="ECO:0000256" key="8">
    <source>
        <dbReference type="ARBA" id="ARBA00022741"/>
    </source>
</evidence>
<dbReference type="SMART" id="SM00851">
    <property type="entry name" value="MGS"/>
    <property type="match status" value="1"/>
</dbReference>
<dbReference type="NCBIfam" id="NF003671">
    <property type="entry name" value="PRK05294.1"/>
    <property type="match status" value="1"/>
</dbReference>
<feature type="binding site" evidence="14">
    <location>
        <position position="830"/>
    </location>
    <ligand>
        <name>Mn(2+)</name>
        <dbReference type="ChEBI" id="CHEBI:29035"/>
        <label>4</label>
    </ligand>
</feature>
<dbReference type="RefSeq" id="WP_076570316.1">
    <property type="nucleotide sequence ID" value="NZ_FTOK01000003.1"/>
</dbReference>
<dbReference type="PANTHER" id="PTHR11405">
    <property type="entry name" value="CARBAMOYLTRANSFERASE FAMILY MEMBER"/>
    <property type="match status" value="1"/>
</dbReference>
<dbReference type="PROSITE" id="PS00867">
    <property type="entry name" value="CPSASE_2"/>
    <property type="match status" value="2"/>
</dbReference>
<dbReference type="SMART" id="SM01209">
    <property type="entry name" value="GARS_A"/>
    <property type="match status" value="1"/>
</dbReference>
<feature type="binding site" evidence="14">
    <location>
        <position position="208"/>
    </location>
    <ligand>
        <name>ATP</name>
        <dbReference type="ChEBI" id="CHEBI:30616"/>
        <label>1</label>
    </ligand>
</feature>
<dbReference type="Gene3D" id="1.10.1030.10">
    <property type="entry name" value="Carbamoyl-phosphate synthetase, large subunit oligomerisation domain"/>
    <property type="match status" value="1"/>
</dbReference>
<dbReference type="SUPFAM" id="SSF52335">
    <property type="entry name" value="Methylglyoxal synthase-like"/>
    <property type="match status" value="1"/>
</dbReference>
<comment type="domain">
    <text evidence="14">The large subunit is composed of 2 ATP-grasp domains that are involved in binding the 2 ATP molecules needed for carbamoyl phosphate synthesis. The N-terminal ATP-grasp domain (referred to as the carboxyphosphate synthetic component) catalyzes the ATP-dependent phosphorylation of hydrogencarbonate to carboxyphosphate and the subsequent nucleophilic attack by ammonia to form a carbamate intermediate. The C-terminal ATP-grasp domain (referred to as the carbamoyl phosphate synthetic component) then catalyzes the phosphorylation of carbamate with the second ATP to form the end product carbamoyl phosphate. The reactive and unstable enzyme intermediates are sequentially channeled from one active site to the next through the interior of the protein over a distance of at least 96 A.</text>
</comment>
<evidence type="ECO:0000256" key="3">
    <source>
        <dbReference type="ARBA" id="ARBA00022571"/>
    </source>
</evidence>
<evidence type="ECO:0000256" key="13">
    <source>
        <dbReference type="ARBA" id="ARBA00047359"/>
    </source>
</evidence>
<feature type="binding site" evidence="14">
    <location>
        <position position="284"/>
    </location>
    <ligand>
        <name>ATP</name>
        <dbReference type="ChEBI" id="CHEBI:30616"/>
        <label>1</label>
    </ligand>
</feature>
<feature type="binding site" evidence="14">
    <location>
        <position position="300"/>
    </location>
    <ligand>
        <name>Mg(2+)</name>
        <dbReference type="ChEBI" id="CHEBI:18420"/>
        <label>2</label>
    </ligand>
</feature>
<feature type="domain" description="ATP-grasp" evidence="15">
    <location>
        <begin position="671"/>
        <end position="859"/>
    </location>
</feature>
<feature type="binding site" evidence="14">
    <location>
        <position position="242"/>
    </location>
    <ligand>
        <name>ATP</name>
        <dbReference type="ChEBI" id="CHEBI:30616"/>
        <label>1</label>
    </ligand>
</feature>
<dbReference type="PROSITE" id="PS00866">
    <property type="entry name" value="CPSASE_1"/>
    <property type="match status" value="2"/>
</dbReference>
<feature type="region of interest" description="Carboxyphosphate synthetic domain" evidence="14">
    <location>
        <begin position="1"/>
        <end position="401"/>
    </location>
</feature>
<comment type="similarity">
    <text evidence="2 14">Belongs to the CarB family.</text>
</comment>
<dbReference type="PROSITE" id="PS51855">
    <property type="entry name" value="MGS"/>
    <property type="match status" value="1"/>
</dbReference>